<dbReference type="AlphaFoldDB" id="A0AAJ5NSC9"/>
<dbReference type="EMBL" id="LR214971">
    <property type="protein sequence ID" value="VEU61774.1"/>
    <property type="molecule type" value="Genomic_DNA"/>
</dbReference>
<organism evidence="1 2">
    <name type="scientific">Mesomycoplasma dispar</name>
    <dbReference type="NCBI Taxonomy" id="86660"/>
    <lineage>
        <taxon>Bacteria</taxon>
        <taxon>Bacillati</taxon>
        <taxon>Mycoplasmatota</taxon>
        <taxon>Mycoplasmoidales</taxon>
        <taxon>Metamycoplasmataceae</taxon>
        <taxon>Mesomycoplasma</taxon>
    </lineage>
</organism>
<dbReference type="PROSITE" id="PS51257">
    <property type="entry name" value="PROKAR_LIPOPROTEIN"/>
    <property type="match status" value="1"/>
</dbReference>
<gene>
    <name evidence="1" type="ORF">NCTC10125_00383</name>
</gene>
<dbReference type="KEGG" id="mds:MDIS_01970"/>
<reference evidence="1 2" key="1">
    <citation type="submission" date="2019-01" db="EMBL/GenBank/DDBJ databases">
        <authorList>
            <consortium name="Pathogen Informatics"/>
        </authorList>
    </citation>
    <scope>NUCLEOTIDE SEQUENCE [LARGE SCALE GENOMIC DNA]</scope>
    <source>
        <strain evidence="1 2">NCTC10125</strain>
    </source>
</reference>
<dbReference type="Proteomes" id="UP000289629">
    <property type="component" value="Chromosome"/>
</dbReference>
<evidence type="ECO:0008006" key="3">
    <source>
        <dbReference type="Google" id="ProtNLM"/>
    </source>
</evidence>
<evidence type="ECO:0000313" key="1">
    <source>
        <dbReference type="EMBL" id="VEU61774.1"/>
    </source>
</evidence>
<dbReference type="RefSeq" id="WP_052506209.1">
    <property type="nucleotide sequence ID" value="NZ_CP007229.1"/>
</dbReference>
<protein>
    <recommendedName>
        <fullName evidence="3">Lipoprotein</fullName>
    </recommendedName>
</protein>
<dbReference type="NCBIfam" id="NF045850">
    <property type="entry name" value="ABC_Mplas_LP"/>
    <property type="match status" value="1"/>
</dbReference>
<dbReference type="PIRSF" id="PIRSF032899">
    <property type="entry name" value="UCP032899"/>
    <property type="match status" value="1"/>
</dbReference>
<dbReference type="InterPro" id="IPR017012">
    <property type="entry name" value="UCP032899"/>
</dbReference>
<name>A0AAJ5NSC9_9BACT</name>
<sequence length="940" mass="107352">MKKLKKILTFSIPSTFTPFTLLSCVVQPAWERQELNANFNVATSSPGAFKVGFNTFAWPSRQDDYHVNSFLVQTVYENNLEIEKSGISEESKTKKDKSFNYEISSPSYSYNAFVNLKAILLVDQDGTEHLFDSDDHEIGYLEKGQKAKSLVIQLGSNNKKSINSDFFKKTLESAKKMQFFLKDNIPWVDYLGNPSGFYVKPEDYFYGFRASRLSEPAYRARFGGSLEIDKMAQEKIPNFDPKSSYFTNTISNFYLLDLFGLDTANFDKEDKYIQEYQGSFSDYKGKKALSFEKGTTKDKVFLSGFFDKIVLAGMLRPIPSDFINKRNKETATEKDGILQGRFGETGDALKFGAYWYGEDFKKDMLFNSPYTITVWDQHLQSWKINKHYPRTDWQKILPYTFKKINFNYSKYSSPSAFESSKFNSYREGTLMTVGFDSLNESQKNLVAADQKKYGWTLQRAETKNSLHKWYYSLLVPGSLKQEFRPETGVNFDENYYGFNNNFAKLNYGVSLSELASGKAKVIENLVSGPSLEFRQIIANAFNLYTTAQTISSQALAWYNFIAPDNKINSSPTSKTARDYYKEANTIKLVDSEGKVYYQKDPETEKQQNFANVNNAQKQFQTSNFEVLKARMKKLLDKFYADNKLSANEKVSWTSHSFYTNTPQRNIAAIEEAAKAIESLDPRLEIKLIWPITDLTKRTNYLLTKTGGLDYGGWGYDYNGIGSVLDGRIQKNGIGYALLSAIYAKGENSEIAKSYPQIYKYAVAAKKHFDKYAQKGYIRKFEEWKDATNSPDFGADDQHMSPDLVNFFIGSVIETQDPKNPGKKIKKWKSFVDVLNEKNQGKSEEIVFDFYAESAIFNLSYQEENNDQDLIQLSSELSSLLSPGLNDLLQVSSSTPYVFLQNPNIIAPRASDTYGDYVPPDMIFIKPLMEKAKKANEIGDN</sequence>
<evidence type="ECO:0000313" key="2">
    <source>
        <dbReference type="Proteomes" id="UP000289629"/>
    </source>
</evidence>
<proteinExistence type="predicted"/>
<accession>A0AAJ5NSC9</accession>